<dbReference type="CDD" id="cd00077">
    <property type="entry name" value="HDc"/>
    <property type="match status" value="1"/>
</dbReference>
<dbReference type="Pfam" id="PF13487">
    <property type="entry name" value="HD_5"/>
    <property type="match status" value="1"/>
</dbReference>
<dbReference type="PANTHER" id="PTHR43155">
    <property type="entry name" value="CYCLIC DI-GMP PHOSPHODIESTERASE PA4108-RELATED"/>
    <property type="match status" value="1"/>
</dbReference>
<comment type="caution">
    <text evidence="2">The sequence shown here is derived from an EMBL/GenBank/DDBJ whole genome shotgun (WGS) entry which is preliminary data.</text>
</comment>
<dbReference type="AlphaFoldDB" id="A0A9C7LA94"/>
<dbReference type="InterPro" id="IPR003607">
    <property type="entry name" value="HD/PDEase_dom"/>
</dbReference>
<evidence type="ECO:0000313" key="2">
    <source>
        <dbReference type="EMBL" id="CAG9607812.1"/>
    </source>
</evidence>
<keyword evidence="3" id="KW-1185">Reference proteome</keyword>
<protein>
    <recommendedName>
        <fullName evidence="1">HD-GYP domain-containing protein</fullName>
    </recommendedName>
</protein>
<dbReference type="SUPFAM" id="SSF109604">
    <property type="entry name" value="HD-domain/PDEase-like"/>
    <property type="match status" value="1"/>
</dbReference>
<dbReference type="EMBL" id="CAKJTG010000007">
    <property type="protein sequence ID" value="CAG9607812.1"/>
    <property type="molecule type" value="Genomic_DNA"/>
</dbReference>
<dbReference type="Gene3D" id="1.10.3210.10">
    <property type="entry name" value="Hypothetical protein af1432"/>
    <property type="match status" value="1"/>
</dbReference>
<dbReference type="PROSITE" id="PS51832">
    <property type="entry name" value="HD_GYP"/>
    <property type="match status" value="1"/>
</dbReference>
<organism evidence="2 3">
    <name type="scientific">Pseudoneobacillus rhizosphaerae</name>
    <dbReference type="NCBI Taxonomy" id="2880968"/>
    <lineage>
        <taxon>Bacteria</taxon>
        <taxon>Bacillati</taxon>
        <taxon>Bacillota</taxon>
        <taxon>Bacilli</taxon>
        <taxon>Bacillales</taxon>
        <taxon>Bacillaceae</taxon>
        <taxon>Pseudoneobacillus</taxon>
    </lineage>
</organism>
<evidence type="ECO:0000259" key="1">
    <source>
        <dbReference type="PROSITE" id="PS51832"/>
    </source>
</evidence>
<dbReference type="Proteomes" id="UP000789845">
    <property type="component" value="Unassembled WGS sequence"/>
</dbReference>
<accession>A0A9C7LA94</accession>
<name>A0A9C7LA94_9BACI</name>
<dbReference type="RefSeq" id="WP_230496070.1">
    <property type="nucleotide sequence ID" value="NZ_CAKJTG010000007.1"/>
</dbReference>
<dbReference type="InterPro" id="IPR037522">
    <property type="entry name" value="HD_GYP_dom"/>
</dbReference>
<gene>
    <name evidence="2" type="ORF">NEOCIP111885_01504</name>
</gene>
<evidence type="ECO:0000313" key="3">
    <source>
        <dbReference type="Proteomes" id="UP000789845"/>
    </source>
</evidence>
<feature type="domain" description="HD-GYP" evidence="1">
    <location>
        <begin position="152"/>
        <end position="348"/>
    </location>
</feature>
<dbReference type="PANTHER" id="PTHR43155:SF2">
    <property type="entry name" value="CYCLIC DI-GMP PHOSPHODIESTERASE PA4108"/>
    <property type="match status" value="1"/>
</dbReference>
<proteinExistence type="predicted"/>
<reference evidence="2" key="1">
    <citation type="submission" date="2021-10" db="EMBL/GenBank/DDBJ databases">
        <authorList>
            <person name="Criscuolo A."/>
        </authorList>
    </citation>
    <scope>NUCLEOTIDE SEQUENCE</scope>
    <source>
        <strain evidence="2">CIP111885</strain>
    </source>
</reference>
<sequence>MTIYQTKMLQELLPGEILLHPIYRSDGLLFLNRYKSFTDSILINIKNHFPSSLKVLIVTHAPNLNEFENLHIYKHESFLNDLEMVVQQFATYSKANLTINDYKDERALNDPISTSNAFHKFHHSPLWNNLQRLFDSTHLLNRIPQIKELIFSTLEKEEALESLYIKLINYHDVLKIHSKNTAIISLMLGLTLELTDEELVDLFISTLFADIGFTKYPKSDFVLYLDHGNRNDMLLSHIKDSMEIISNSPFCRRKNVIMGILDHHERVDGLGFPSGKSARNIHLFGRIIAIAQKYDELVGGYIKGDTLASYPAITYIWEQKGTMFDRQIIKTFLNRTTIFKLNEPFLLPNYPKGVIVGFQDYLNHPVLPMVKDETGNIRDLYMERIKDTRK</sequence>